<dbReference type="AlphaFoldDB" id="A0AAV2YG81"/>
<feature type="region of interest" description="Disordered" evidence="2">
    <location>
        <begin position="298"/>
        <end position="340"/>
    </location>
</feature>
<name>A0AAV2YG81_9STRA</name>
<organism evidence="4 5">
    <name type="scientific">Lagenidium giganteum</name>
    <dbReference type="NCBI Taxonomy" id="4803"/>
    <lineage>
        <taxon>Eukaryota</taxon>
        <taxon>Sar</taxon>
        <taxon>Stramenopiles</taxon>
        <taxon>Oomycota</taxon>
        <taxon>Peronosporomycetes</taxon>
        <taxon>Pythiales</taxon>
        <taxon>Pythiaceae</taxon>
    </lineage>
</organism>
<evidence type="ECO:0000256" key="2">
    <source>
        <dbReference type="SAM" id="MobiDB-lite"/>
    </source>
</evidence>
<gene>
    <name evidence="4" type="ORF">N0F65_009711</name>
</gene>
<dbReference type="Proteomes" id="UP001146120">
    <property type="component" value="Unassembled WGS sequence"/>
</dbReference>
<evidence type="ECO:0000256" key="1">
    <source>
        <dbReference type="PROSITE-ProRule" id="PRU00047"/>
    </source>
</evidence>
<dbReference type="GO" id="GO:0008270">
    <property type="term" value="F:zinc ion binding"/>
    <property type="evidence" value="ECO:0007669"/>
    <property type="project" value="UniProtKB-KW"/>
</dbReference>
<evidence type="ECO:0000313" key="5">
    <source>
        <dbReference type="Proteomes" id="UP001146120"/>
    </source>
</evidence>
<dbReference type="PANTHER" id="PTHR31973:SF187">
    <property type="entry name" value="MUTATOR TRANSPOSASE MUDRA PROTEIN"/>
    <property type="match status" value="1"/>
</dbReference>
<feature type="domain" description="CCHC-type" evidence="3">
    <location>
        <begin position="322"/>
        <end position="337"/>
    </location>
</feature>
<reference evidence="4" key="2">
    <citation type="journal article" date="2023" name="Microbiol Resour">
        <title>Decontamination and Annotation of the Draft Genome Sequence of the Oomycete Lagenidium giganteum ARSEF 373.</title>
        <authorList>
            <person name="Morgan W.R."/>
            <person name="Tartar A."/>
        </authorList>
    </citation>
    <scope>NUCLEOTIDE SEQUENCE</scope>
    <source>
        <strain evidence="4">ARSEF 373</strain>
    </source>
</reference>
<keyword evidence="5" id="KW-1185">Reference proteome</keyword>
<dbReference type="PANTHER" id="PTHR31973">
    <property type="entry name" value="POLYPROTEIN, PUTATIVE-RELATED"/>
    <property type="match status" value="1"/>
</dbReference>
<dbReference type="InterPro" id="IPR001878">
    <property type="entry name" value="Znf_CCHC"/>
</dbReference>
<dbReference type="PROSITE" id="PS50158">
    <property type="entry name" value="ZF_CCHC"/>
    <property type="match status" value="1"/>
</dbReference>
<dbReference type="InterPro" id="IPR036875">
    <property type="entry name" value="Znf_CCHC_sf"/>
</dbReference>
<proteinExistence type="predicted"/>
<dbReference type="GO" id="GO:0003676">
    <property type="term" value="F:nucleic acid binding"/>
    <property type="evidence" value="ECO:0007669"/>
    <property type="project" value="InterPro"/>
</dbReference>
<sequence>MQRVFGIDGAHLKHRHYHGTQLCLGGRDGDFHNVVLAVAVVPRESQDNYAWFLRHIEVAGYPLQHTPLFCDRHTGLVAAGAKNMLTLTMLHDLNADAACAFRKIPPSEWCVWANANLPLYGWRTSNAVESENRRALKTNAPRLQTPYGLLHSYLKVMMQDAYNRHRAAISLEDSGHALTSAAQHRINNRKKPVGEYGVAPSSDDVYFVQNAKRVGSRERRVDLVSHTCSCNSLFQTGLPSVHIAAVLEGKKEPGRIYDFCAPIYSTQRYVKAFKNQTSELPTRAISESDESKLAVVIPRPGRPRKSRIPSRGEGDGSRSSYKCSECGEGGHNRRRCPLFS</sequence>
<dbReference type="EMBL" id="DAKRPA010000342">
    <property type="protein sequence ID" value="DAZ93135.1"/>
    <property type="molecule type" value="Genomic_DNA"/>
</dbReference>
<evidence type="ECO:0000259" key="3">
    <source>
        <dbReference type="PROSITE" id="PS50158"/>
    </source>
</evidence>
<protein>
    <recommendedName>
        <fullName evidence="3">CCHC-type domain-containing protein</fullName>
    </recommendedName>
</protein>
<keyword evidence="1" id="KW-0863">Zinc-finger</keyword>
<keyword evidence="1" id="KW-0479">Metal-binding</keyword>
<evidence type="ECO:0000313" key="4">
    <source>
        <dbReference type="EMBL" id="DAZ93135.1"/>
    </source>
</evidence>
<dbReference type="SUPFAM" id="SSF57756">
    <property type="entry name" value="Retrovirus zinc finger-like domains"/>
    <property type="match status" value="1"/>
</dbReference>
<reference evidence="4" key="1">
    <citation type="submission" date="2022-11" db="EMBL/GenBank/DDBJ databases">
        <authorList>
            <person name="Morgan W.R."/>
            <person name="Tartar A."/>
        </authorList>
    </citation>
    <scope>NUCLEOTIDE SEQUENCE</scope>
    <source>
        <strain evidence="4">ARSEF 373</strain>
    </source>
</reference>
<comment type="caution">
    <text evidence="4">The sequence shown here is derived from an EMBL/GenBank/DDBJ whole genome shotgun (WGS) entry which is preliminary data.</text>
</comment>
<keyword evidence="1" id="KW-0862">Zinc</keyword>
<accession>A0AAV2YG81</accession>